<proteinExistence type="predicted"/>
<dbReference type="SUPFAM" id="SSF51735">
    <property type="entry name" value="NAD(P)-binding Rossmann-fold domains"/>
    <property type="match status" value="1"/>
</dbReference>
<evidence type="ECO:0000259" key="1">
    <source>
        <dbReference type="Pfam" id="PF01370"/>
    </source>
</evidence>
<evidence type="ECO:0000313" key="2">
    <source>
        <dbReference type="EMBL" id="SNS50571.1"/>
    </source>
</evidence>
<dbReference type="OrthoDB" id="3505012at2"/>
<dbReference type="InterPro" id="IPR001509">
    <property type="entry name" value="Epimerase_deHydtase"/>
</dbReference>
<dbReference type="PRINTS" id="PR01713">
    <property type="entry name" value="NUCEPIMERASE"/>
</dbReference>
<keyword evidence="3" id="KW-1185">Reference proteome</keyword>
<dbReference type="Pfam" id="PF01370">
    <property type="entry name" value="Epimerase"/>
    <property type="match status" value="1"/>
</dbReference>
<dbReference type="EMBL" id="FZNP01000019">
    <property type="protein sequence ID" value="SNS50571.1"/>
    <property type="molecule type" value="Genomic_DNA"/>
</dbReference>
<dbReference type="AlphaFoldDB" id="A0A239F1I7"/>
<dbReference type="PANTHER" id="PTHR43245:SF13">
    <property type="entry name" value="UDP-D-APIOSE_UDP-D-XYLOSE SYNTHASE 2"/>
    <property type="match status" value="1"/>
</dbReference>
<accession>A0A239F1I7</accession>
<protein>
    <submittedName>
        <fullName evidence="2">UDP-glucose 4-epimerase</fullName>
    </submittedName>
</protein>
<dbReference type="Gene3D" id="3.40.50.720">
    <property type="entry name" value="NAD(P)-binding Rossmann-like Domain"/>
    <property type="match status" value="1"/>
</dbReference>
<evidence type="ECO:0000313" key="3">
    <source>
        <dbReference type="Proteomes" id="UP000198420"/>
    </source>
</evidence>
<sequence length="350" mass="37545">MAVVVTGGCGFIGSHLVERLARQGEDVVVYDPAALPPDLDCGGAAVRHVRADIRDERALAGAIGPDVHTVYHLCALVGVDQYLDDPLEVIDVAVSGTRNVLRAASAAGVKVVVSSTSEIYGKNPDVPWSEDADRVLGSVTADRWSYSASKAVAEHMVVAYARHRGLRASVVRYFNVYGPRQRPAYVISKTVHRVLRGLPPLLYDDGTQTRCFTFVEDAVDATLRVGAGEIADGRCFNVGSDRETSVADAVRLVTRLAGAEFAPIRVSTDSALGSAYEDIPRRVPDVGKARELLGWRSRTPLRAGLARTIAWARQSPWWLDAVAGAPRRSLVPTGVTTAADGRKARGHDIG</sequence>
<organism evidence="2 3">
    <name type="scientific">Actinomadura mexicana</name>
    <dbReference type="NCBI Taxonomy" id="134959"/>
    <lineage>
        <taxon>Bacteria</taxon>
        <taxon>Bacillati</taxon>
        <taxon>Actinomycetota</taxon>
        <taxon>Actinomycetes</taxon>
        <taxon>Streptosporangiales</taxon>
        <taxon>Thermomonosporaceae</taxon>
        <taxon>Actinomadura</taxon>
    </lineage>
</organism>
<reference evidence="3" key="1">
    <citation type="submission" date="2017-06" db="EMBL/GenBank/DDBJ databases">
        <authorList>
            <person name="Varghese N."/>
            <person name="Submissions S."/>
        </authorList>
    </citation>
    <scope>NUCLEOTIDE SEQUENCE [LARGE SCALE GENOMIC DNA]</scope>
    <source>
        <strain evidence="3">DSM 44485</strain>
    </source>
</reference>
<gene>
    <name evidence="2" type="ORF">SAMN06265355_11942</name>
</gene>
<dbReference type="PANTHER" id="PTHR43245">
    <property type="entry name" value="BIFUNCTIONAL POLYMYXIN RESISTANCE PROTEIN ARNA"/>
    <property type="match status" value="1"/>
</dbReference>
<dbReference type="InterPro" id="IPR036291">
    <property type="entry name" value="NAD(P)-bd_dom_sf"/>
</dbReference>
<name>A0A239F1I7_9ACTN</name>
<dbReference type="InterPro" id="IPR050177">
    <property type="entry name" value="Lipid_A_modif_metabolic_enz"/>
</dbReference>
<dbReference type="Proteomes" id="UP000198420">
    <property type="component" value="Unassembled WGS sequence"/>
</dbReference>
<dbReference type="RefSeq" id="WP_089316032.1">
    <property type="nucleotide sequence ID" value="NZ_FZNP01000019.1"/>
</dbReference>
<feature type="domain" description="NAD-dependent epimerase/dehydratase" evidence="1">
    <location>
        <begin position="3"/>
        <end position="239"/>
    </location>
</feature>